<evidence type="ECO:0000256" key="2">
    <source>
        <dbReference type="SAM" id="MobiDB-lite"/>
    </source>
</evidence>
<feature type="compositionally biased region" description="Acidic residues" evidence="2">
    <location>
        <begin position="75"/>
        <end position="86"/>
    </location>
</feature>
<proteinExistence type="predicted"/>
<sequence>MHRGGNINQAHQSGQDQKYPATIDIRFDQRNSIDIIKDEALLKYQENAFLLGKIFSVEAQPSSSQQRTQASPNDLEGEFSDDDSFSEDSSIQNQDDYVLGQLLNQNRHNLAGGVNGSGVDSGKLFESDQEQMNDQDQEMEDAILEEENLASQTFKIDFKVLGQDEEGQLLLNQFKAIQNEQKSVVDAKRKQHEQMVREQKEFITLMSRIKTNNQLKGNNGIDELLRECQQAVLGQQNTNNGMKIMHPVFIELEKFTKTLGNSQQSLNQTANEDNLKPWSVENRDKIKVLQL</sequence>
<dbReference type="AlphaFoldDB" id="A0A078A4B8"/>
<protein>
    <submittedName>
        <fullName evidence="3">Uncharacterized protein</fullName>
    </submittedName>
</protein>
<feature type="region of interest" description="Disordered" evidence="2">
    <location>
        <begin position="60"/>
        <end position="91"/>
    </location>
</feature>
<keyword evidence="1" id="KW-0175">Coiled coil</keyword>
<keyword evidence="4" id="KW-1185">Reference proteome</keyword>
<feature type="coiled-coil region" evidence="1">
    <location>
        <begin position="125"/>
        <end position="152"/>
    </location>
</feature>
<feature type="compositionally biased region" description="Polar residues" evidence="2">
    <location>
        <begin position="1"/>
        <end position="16"/>
    </location>
</feature>
<dbReference type="InParanoid" id="A0A078A4B8"/>
<name>A0A078A4B8_STYLE</name>
<organism evidence="3 4">
    <name type="scientific">Stylonychia lemnae</name>
    <name type="common">Ciliate</name>
    <dbReference type="NCBI Taxonomy" id="5949"/>
    <lineage>
        <taxon>Eukaryota</taxon>
        <taxon>Sar</taxon>
        <taxon>Alveolata</taxon>
        <taxon>Ciliophora</taxon>
        <taxon>Intramacronucleata</taxon>
        <taxon>Spirotrichea</taxon>
        <taxon>Stichotrichia</taxon>
        <taxon>Sporadotrichida</taxon>
        <taxon>Oxytrichidae</taxon>
        <taxon>Stylonychinae</taxon>
        <taxon>Stylonychia</taxon>
    </lineage>
</organism>
<reference evidence="3 4" key="1">
    <citation type="submission" date="2014-06" db="EMBL/GenBank/DDBJ databases">
        <authorList>
            <person name="Swart Estienne"/>
        </authorList>
    </citation>
    <scope>NUCLEOTIDE SEQUENCE [LARGE SCALE GENOMIC DNA]</scope>
    <source>
        <strain evidence="3 4">130c</strain>
    </source>
</reference>
<feature type="region of interest" description="Disordered" evidence="2">
    <location>
        <begin position="1"/>
        <end position="20"/>
    </location>
</feature>
<dbReference type="EMBL" id="CCKQ01005503">
    <property type="protein sequence ID" value="CDW76744.1"/>
    <property type="molecule type" value="Genomic_DNA"/>
</dbReference>
<dbReference type="Proteomes" id="UP000039865">
    <property type="component" value="Unassembled WGS sequence"/>
</dbReference>
<gene>
    <name evidence="3" type="primary">Contig3246.g3472</name>
    <name evidence="3" type="ORF">STYLEM_5705</name>
</gene>
<evidence type="ECO:0000313" key="3">
    <source>
        <dbReference type="EMBL" id="CDW76744.1"/>
    </source>
</evidence>
<evidence type="ECO:0000313" key="4">
    <source>
        <dbReference type="Proteomes" id="UP000039865"/>
    </source>
</evidence>
<feature type="compositionally biased region" description="Polar residues" evidence="2">
    <location>
        <begin position="60"/>
        <end position="72"/>
    </location>
</feature>
<evidence type="ECO:0000256" key="1">
    <source>
        <dbReference type="SAM" id="Coils"/>
    </source>
</evidence>
<accession>A0A078A4B8</accession>